<evidence type="ECO:0000313" key="2">
    <source>
        <dbReference type="Proteomes" id="UP000828390"/>
    </source>
</evidence>
<dbReference type="EMBL" id="JAIWYP010000004">
    <property type="protein sequence ID" value="KAH3831881.1"/>
    <property type="molecule type" value="Genomic_DNA"/>
</dbReference>
<evidence type="ECO:0000313" key="1">
    <source>
        <dbReference type="EMBL" id="KAH3831881.1"/>
    </source>
</evidence>
<dbReference type="AlphaFoldDB" id="A0A9D4HEA3"/>
<accession>A0A9D4HEA3</accession>
<organism evidence="1 2">
    <name type="scientific">Dreissena polymorpha</name>
    <name type="common">Zebra mussel</name>
    <name type="synonym">Mytilus polymorpha</name>
    <dbReference type="NCBI Taxonomy" id="45954"/>
    <lineage>
        <taxon>Eukaryota</taxon>
        <taxon>Metazoa</taxon>
        <taxon>Spiralia</taxon>
        <taxon>Lophotrochozoa</taxon>
        <taxon>Mollusca</taxon>
        <taxon>Bivalvia</taxon>
        <taxon>Autobranchia</taxon>
        <taxon>Heteroconchia</taxon>
        <taxon>Euheterodonta</taxon>
        <taxon>Imparidentia</taxon>
        <taxon>Neoheterodontei</taxon>
        <taxon>Myida</taxon>
        <taxon>Dreissenoidea</taxon>
        <taxon>Dreissenidae</taxon>
        <taxon>Dreissena</taxon>
    </lineage>
</organism>
<dbReference type="Proteomes" id="UP000828390">
    <property type="component" value="Unassembled WGS sequence"/>
</dbReference>
<proteinExistence type="predicted"/>
<comment type="caution">
    <text evidence="1">The sequence shown here is derived from an EMBL/GenBank/DDBJ whole genome shotgun (WGS) entry which is preliminary data.</text>
</comment>
<name>A0A9D4HEA3_DREPO</name>
<protein>
    <submittedName>
        <fullName evidence="1">Uncharacterized protein</fullName>
    </submittedName>
</protein>
<gene>
    <name evidence="1" type="ORF">DPMN_105153</name>
</gene>
<keyword evidence="2" id="KW-1185">Reference proteome</keyword>
<sequence length="174" mass="19782">MRNDDEEVNLKYQYSEFVKRERFQSAQYKNMLALQRTQAVLKNMAPELLTHIGNYPMIIVSDFDREVTMPIDRSDISHRYSCLSSLKSVSTIVLNENSEGNLSRACLDNDNDIESEAGYNTCTSSPTNQSLNSAVWHVGMNPSVYFDAVERGYRPILIAQSYRPTPGRPRCSSV</sequence>
<reference evidence="1" key="2">
    <citation type="submission" date="2020-11" db="EMBL/GenBank/DDBJ databases">
        <authorList>
            <person name="McCartney M.A."/>
            <person name="Auch B."/>
            <person name="Kono T."/>
            <person name="Mallez S."/>
            <person name="Becker A."/>
            <person name="Gohl D.M."/>
            <person name="Silverstein K.A.T."/>
            <person name="Koren S."/>
            <person name="Bechman K.B."/>
            <person name="Herman A."/>
            <person name="Abrahante J.E."/>
            <person name="Garbe J."/>
        </authorList>
    </citation>
    <scope>NUCLEOTIDE SEQUENCE</scope>
    <source>
        <strain evidence="1">Duluth1</strain>
        <tissue evidence="1">Whole animal</tissue>
    </source>
</reference>
<reference evidence="1" key="1">
    <citation type="journal article" date="2019" name="bioRxiv">
        <title>The Genome of the Zebra Mussel, Dreissena polymorpha: A Resource for Invasive Species Research.</title>
        <authorList>
            <person name="McCartney M.A."/>
            <person name="Auch B."/>
            <person name="Kono T."/>
            <person name="Mallez S."/>
            <person name="Zhang Y."/>
            <person name="Obille A."/>
            <person name="Becker A."/>
            <person name="Abrahante J.E."/>
            <person name="Garbe J."/>
            <person name="Badalamenti J.P."/>
            <person name="Herman A."/>
            <person name="Mangelson H."/>
            <person name="Liachko I."/>
            <person name="Sullivan S."/>
            <person name="Sone E.D."/>
            <person name="Koren S."/>
            <person name="Silverstein K.A.T."/>
            <person name="Beckman K.B."/>
            <person name="Gohl D.M."/>
        </authorList>
    </citation>
    <scope>NUCLEOTIDE SEQUENCE</scope>
    <source>
        <strain evidence="1">Duluth1</strain>
        <tissue evidence="1">Whole animal</tissue>
    </source>
</reference>